<dbReference type="PANTHER" id="PTHR35024">
    <property type="entry name" value="HYPOTHETICAL CYTOSOLIC PROTEIN"/>
    <property type="match status" value="1"/>
</dbReference>
<name>A0A212JJ48_9BACT</name>
<gene>
    <name evidence="2" type="ORF">KL86DYS2_11622</name>
</gene>
<dbReference type="AlphaFoldDB" id="A0A212JJ48"/>
<dbReference type="EMBL" id="FLUL01000001">
    <property type="protein sequence ID" value="SBV99295.1"/>
    <property type="molecule type" value="Genomic_DNA"/>
</dbReference>
<dbReference type="Pfam" id="PF04519">
    <property type="entry name" value="Bactofilin"/>
    <property type="match status" value="1"/>
</dbReference>
<evidence type="ECO:0000256" key="1">
    <source>
        <dbReference type="ARBA" id="ARBA00044755"/>
    </source>
</evidence>
<evidence type="ECO:0008006" key="3">
    <source>
        <dbReference type="Google" id="ProtNLM"/>
    </source>
</evidence>
<reference evidence="2" key="1">
    <citation type="submission" date="2016-04" db="EMBL/GenBank/DDBJ databases">
        <authorList>
            <person name="Evans L.H."/>
            <person name="Alamgir A."/>
            <person name="Owens N."/>
            <person name="Weber N.D."/>
            <person name="Virtaneva K."/>
            <person name="Barbian K."/>
            <person name="Babar A."/>
            <person name="Rosenke K."/>
        </authorList>
    </citation>
    <scope>NUCLEOTIDE SEQUENCE</scope>
    <source>
        <strain evidence="2">86-2</strain>
    </source>
</reference>
<dbReference type="PANTHER" id="PTHR35024:SF4">
    <property type="entry name" value="POLYMER-FORMING CYTOSKELETAL PROTEIN"/>
    <property type="match status" value="1"/>
</dbReference>
<dbReference type="InterPro" id="IPR007607">
    <property type="entry name" value="BacA/B"/>
</dbReference>
<evidence type="ECO:0000313" key="2">
    <source>
        <dbReference type="EMBL" id="SBV99295.1"/>
    </source>
</evidence>
<organism evidence="2">
    <name type="scientific">uncultured Dysgonomonas sp</name>
    <dbReference type="NCBI Taxonomy" id="206096"/>
    <lineage>
        <taxon>Bacteria</taxon>
        <taxon>Pseudomonadati</taxon>
        <taxon>Bacteroidota</taxon>
        <taxon>Bacteroidia</taxon>
        <taxon>Bacteroidales</taxon>
        <taxon>Dysgonomonadaceae</taxon>
        <taxon>Dysgonomonas</taxon>
        <taxon>environmental samples</taxon>
    </lineage>
</organism>
<proteinExistence type="inferred from homology"/>
<protein>
    <recommendedName>
        <fullName evidence="3">Polymer-forming cytoskeletal protein</fullName>
    </recommendedName>
</protein>
<comment type="similarity">
    <text evidence="1">Belongs to the bactofilin family.</text>
</comment>
<sequence>MKIMSKSRETTPYTTSGTHNILASGTQLKGDISSEEDFRIDGAIEGNIQCRGKIIVGQSGCVIGNINCSNIDLFGKVKGNIICSENIVLKASSLLTGEIKTRTIEIEPGANFEGTCSMLNNSVTGSLDE</sequence>
<accession>A0A212JJ48</accession>